<feature type="compositionally biased region" description="Low complexity" evidence="4">
    <location>
        <begin position="658"/>
        <end position="668"/>
    </location>
</feature>
<evidence type="ECO:0000256" key="2">
    <source>
        <dbReference type="ARBA" id="ARBA00022553"/>
    </source>
</evidence>
<dbReference type="EMBL" id="JAFNEN010000278">
    <property type="protein sequence ID" value="KAG8187108.1"/>
    <property type="molecule type" value="Genomic_DNA"/>
</dbReference>
<dbReference type="InterPro" id="IPR003109">
    <property type="entry name" value="GoLoco_motif"/>
</dbReference>
<dbReference type="InterPro" id="IPR035974">
    <property type="entry name" value="Rap/Ran-GAP_sf"/>
</dbReference>
<feature type="region of interest" description="Disordered" evidence="4">
    <location>
        <begin position="551"/>
        <end position="577"/>
    </location>
</feature>
<keyword evidence="3" id="KW-0175">Coiled coil</keyword>
<proteinExistence type="predicted"/>
<feature type="compositionally biased region" description="Polar residues" evidence="4">
    <location>
        <begin position="680"/>
        <end position="696"/>
    </location>
</feature>
<organism evidence="6 7">
    <name type="scientific">Oedothorax gibbosus</name>
    <dbReference type="NCBI Taxonomy" id="931172"/>
    <lineage>
        <taxon>Eukaryota</taxon>
        <taxon>Metazoa</taxon>
        <taxon>Ecdysozoa</taxon>
        <taxon>Arthropoda</taxon>
        <taxon>Chelicerata</taxon>
        <taxon>Arachnida</taxon>
        <taxon>Araneae</taxon>
        <taxon>Araneomorphae</taxon>
        <taxon>Entelegynae</taxon>
        <taxon>Araneoidea</taxon>
        <taxon>Linyphiidae</taxon>
        <taxon>Erigoninae</taxon>
        <taxon>Oedothorax</taxon>
    </lineage>
</organism>
<name>A0AAV6UTP6_9ARAC</name>
<accession>A0AAV6UTP6</accession>
<dbReference type="InterPro" id="IPR050989">
    <property type="entry name" value="Rap1_Ran_GAP"/>
</dbReference>
<evidence type="ECO:0000256" key="1">
    <source>
        <dbReference type="ARBA" id="ARBA00022468"/>
    </source>
</evidence>
<gene>
    <name evidence="6" type="ORF">JTE90_004854</name>
</gene>
<dbReference type="SMART" id="SM00390">
    <property type="entry name" value="GoLoco"/>
    <property type="match status" value="1"/>
</dbReference>
<dbReference type="GO" id="GO:0005737">
    <property type="term" value="C:cytoplasm"/>
    <property type="evidence" value="ECO:0007669"/>
    <property type="project" value="TreeGrafter"/>
</dbReference>
<keyword evidence="1" id="KW-0343">GTPase activation</keyword>
<dbReference type="FunFam" id="3.40.50.11210:FF:000002">
    <property type="entry name" value="Signal-induced proliferation-associated 1-like protein 1"/>
    <property type="match status" value="1"/>
</dbReference>
<dbReference type="GO" id="GO:0051056">
    <property type="term" value="P:regulation of small GTPase mediated signal transduction"/>
    <property type="evidence" value="ECO:0007669"/>
    <property type="project" value="InterPro"/>
</dbReference>
<evidence type="ECO:0000259" key="5">
    <source>
        <dbReference type="PROSITE" id="PS50085"/>
    </source>
</evidence>
<sequence>MCSVLAEARDNIPVEEIDIRNKKETAETILFRLREGSSFGVLIFYSWEYDVTTVLSGYILQELDFICIIIIVKIAMESSKISLESSEELPENEDIKNPNDLFELLERLSSGRLDDQRCALPLLLQSPGPQPKMKKENDFLEEMLKRPGPYPLVVLPPGGGYWIDGIHHSYPSDSLGNPILPKYEFVPKIERDETAQLYRKFYYGKEHFNFIALDDNWGALVMSLKVDVVSSQEQLRVLIRTKDGLLHDVFHVNHATISSLSPVQISKIMCEDIITEKFTPVLFPRASELLLAYDEHVLVKTFKFGVIYQKFGQTNEEELFGNRKHSPAMEEFLDLLGNRIKLKDFKGFRGGLDAHYGQTGDDSVYTQYQDSEIMFHVSTLLPYTEGDSQQLQRKRHIGNDIVAIVFQDSNTPFVPSMIASHFLHSYIVVQVVDPLTPNVAYKVSVTARDGVPVFGPSLPNPAVFRKNDEFREFLLTKLINAEIACYKAEKFSKLEKRTRTSLLQSLYDEVRVKTQEFCGIVGDSGKAELNGNNNNSSRFLDSVRKAITSRVRSSSVETNLANSVMNKRSSSSTSNSSLSSIIAGEVPQNIPKVPKETLLKISSPNSPARNREFRNRSLDSLNSGGTPLWVRTNSSPGTPVSSPDTPPPPHFKPRPSESDSSSVNSLELEQVHNGSADITMDSTFSTSGETNSSNCSQCTDNEVIVRQTEVLKQEVSKLKSDKLDLLKHNLACQREIKKLKEKEVKLTTDLSLAKREMTYLHVQLAEMSTGDRYTTI</sequence>
<dbReference type="PANTHER" id="PTHR15711">
    <property type="entry name" value="RAP GTPASE-ACTIVATING PROTEIN"/>
    <property type="match status" value="1"/>
</dbReference>
<dbReference type="SUPFAM" id="SSF111347">
    <property type="entry name" value="Rap/Ran-GAP"/>
    <property type="match status" value="1"/>
</dbReference>
<feature type="domain" description="Rap-GAP" evidence="5">
    <location>
        <begin position="290"/>
        <end position="506"/>
    </location>
</feature>
<dbReference type="Pfam" id="PF21022">
    <property type="entry name" value="Rap-GAP_dimer"/>
    <property type="match status" value="1"/>
</dbReference>
<keyword evidence="7" id="KW-1185">Reference proteome</keyword>
<dbReference type="InterPro" id="IPR000331">
    <property type="entry name" value="Rap/Ran_GAP_dom"/>
</dbReference>
<dbReference type="Gene3D" id="6.10.140.210">
    <property type="match status" value="1"/>
</dbReference>
<reference evidence="6 7" key="1">
    <citation type="journal article" date="2022" name="Nat. Ecol. Evol.">
        <title>A masculinizing supergene underlies an exaggerated male reproductive morph in a spider.</title>
        <authorList>
            <person name="Hendrickx F."/>
            <person name="De Corte Z."/>
            <person name="Sonet G."/>
            <person name="Van Belleghem S.M."/>
            <person name="Kostlbacher S."/>
            <person name="Vangestel C."/>
        </authorList>
    </citation>
    <scope>NUCLEOTIDE SEQUENCE [LARGE SCALE GENOMIC DNA]</scope>
    <source>
        <strain evidence="6">W744_W776</strain>
    </source>
</reference>
<dbReference type="PANTHER" id="PTHR15711:SF32">
    <property type="entry name" value="RAP GTPASE ACTIVATING PROTEIN 1, ISOFORM H"/>
    <property type="match status" value="1"/>
</dbReference>
<comment type="caution">
    <text evidence="6">The sequence shown here is derived from an EMBL/GenBank/DDBJ whole genome shotgun (WGS) entry which is preliminary data.</text>
</comment>
<evidence type="ECO:0000313" key="7">
    <source>
        <dbReference type="Proteomes" id="UP000827092"/>
    </source>
</evidence>
<feature type="compositionally biased region" description="Polar residues" evidence="4">
    <location>
        <begin position="551"/>
        <end position="568"/>
    </location>
</feature>
<evidence type="ECO:0000313" key="6">
    <source>
        <dbReference type="EMBL" id="KAG8187108.1"/>
    </source>
</evidence>
<dbReference type="GO" id="GO:0005096">
    <property type="term" value="F:GTPase activator activity"/>
    <property type="evidence" value="ECO:0007669"/>
    <property type="project" value="UniProtKB-KW"/>
</dbReference>
<keyword evidence="2" id="KW-0597">Phosphoprotein</keyword>
<dbReference type="Pfam" id="PF02145">
    <property type="entry name" value="Rap_GAP"/>
    <property type="match status" value="1"/>
</dbReference>
<protein>
    <recommendedName>
        <fullName evidence="5">Rap-GAP domain-containing protein</fullName>
    </recommendedName>
</protein>
<evidence type="ECO:0000256" key="3">
    <source>
        <dbReference type="ARBA" id="ARBA00023054"/>
    </source>
</evidence>
<dbReference type="PROSITE" id="PS50085">
    <property type="entry name" value="RAPGAP"/>
    <property type="match status" value="1"/>
</dbReference>
<dbReference type="AlphaFoldDB" id="A0AAV6UTP6"/>
<dbReference type="Gene3D" id="3.40.50.11210">
    <property type="entry name" value="Rap/Ran-GAP"/>
    <property type="match status" value="1"/>
</dbReference>
<feature type="region of interest" description="Disordered" evidence="4">
    <location>
        <begin position="595"/>
        <end position="696"/>
    </location>
</feature>
<dbReference type="PROSITE" id="PS50877">
    <property type="entry name" value="GOLOCO"/>
    <property type="match status" value="1"/>
</dbReference>
<evidence type="ECO:0000256" key="4">
    <source>
        <dbReference type="SAM" id="MobiDB-lite"/>
    </source>
</evidence>
<feature type="compositionally biased region" description="Low complexity" evidence="4">
    <location>
        <begin position="634"/>
        <end position="643"/>
    </location>
</feature>
<dbReference type="Proteomes" id="UP000827092">
    <property type="component" value="Unassembled WGS sequence"/>
</dbReference>